<gene>
    <name evidence="3" type="ORF">D7V88_04860</name>
</gene>
<dbReference type="Pfam" id="PF03572">
    <property type="entry name" value="Peptidase_S41"/>
    <property type="match status" value="1"/>
</dbReference>
<organism evidence="3 4">
    <name type="scientific">Corallococcus terminator</name>
    <dbReference type="NCBI Taxonomy" id="2316733"/>
    <lineage>
        <taxon>Bacteria</taxon>
        <taxon>Pseudomonadati</taxon>
        <taxon>Myxococcota</taxon>
        <taxon>Myxococcia</taxon>
        <taxon>Myxococcales</taxon>
        <taxon>Cystobacterineae</taxon>
        <taxon>Myxococcaceae</taxon>
        <taxon>Corallococcus</taxon>
    </lineage>
</organism>
<dbReference type="EMBL" id="RAVZ01000019">
    <property type="protein sequence ID" value="RKG92793.1"/>
    <property type="molecule type" value="Genomic_DNA"/>
</dbReference>
<dbReference type="PANTHER" id="PTHR11261:SF3">
    <property type="entry name" value="RETINOL-BINDING PROTEIN 3"/>
    <property type="match status" value="1"/>
</dbReference>
<proteinExistence type="predicted"/>
<dbReference type="Pfam" id="PF11918">
    <property type="entry name" value="Peptidase_S41_N"/>
    <property type="match status" value="1"/>
</dbReference>
<dbReference type="Gene3D" id="3.30.750.44">
    <property type="match status" value="1"/>
</dbReference>
<evidence type="ECO:0000259" key="2">
    <source>
        <dbReference type="SMART" id="SM00245"/>
    </source>
</evidence>
<dbReference type="Gene3D" id="3.90.226.10">
    <property type="entry name" value="2-enoyl-CoA Hydratase, Chain A, domain 1"/>
    <property type="match status" value="1"/>
</dbReference>
<comment type="caution">
    <text evidence="3">The sequence shown here is derived from an EMBL/GenBank/DDBJ whole genome shotgun (WGS) entry which is preliminary data.</text>
</comment>
<dbReference type="Proteomes" id="UP000268094">
    <property type="component" value="Unassembled WGS sequence"/>
</dbReference>
<dbReference type="PANTHER" id="PTHR11261">
    <property type="entry name" value="INTERPHOTORECEPTOR RETINOID-BINDING PROTEIN"/>
    <property type="match status" value="1"/>
</dbReference>
<keyword evidence="1" id="KW-0732">Signal</keyword>
<evidence type="ECO:0000313" key="4">
    <source>
        <dbReference type="Proteomes" id="UP000268094"/>
    </source>
</evidence>
<keyword evidence="4" id="KW-1185">Reference proteome</keyword>
<dbReference type="RefSeq" id="WP_120539416.1">
    <property type="nucleotide sequence ID" value="NZ_RAVZ01000019.1"/>
</dbReference>
<evidence type="ECO:0000256" key="1">
    <source>
        <dbReference type="SAM" id="SignalP"/>
    </source>
</evidence>
<feature type="chain" id="PRO_5017481597" evidence="1">
    <location>
        <begin position="32"/>
        <end position="452"/>
    </location>
</feature>
<evidence type="ECO:0000313" key="3">
    <source>
        <dbReference type="EMBL" id="RKG92793.1"/>
    </source>
</evidence>
<dbReference type="AlphaFoldDB" id="A0A3A8JT53"/>
<accession>A0A3A8JT53</accession>
<reference evidence="4" key="1">
    <citation type="submission" date="2018-09" db="EMBL/GenBank/DDBJ databases">
        <authorList>
            <person name="Livingstone P.G."/>
            <person name="Whitworth D.E."/>
        </authorList>
    </citation>
    <scope>NUCLEOTIDE SEQUENCE [LARGE SCALE GENOMIC DNA]</scope>
    <source>
        <strain evidence="4">CA054A</strain>
    </source>
</reference>
<protein>
    <submittedName>
        <fullName evidence="3">Peptidase S41</fullName>
    </submittedName>
</protein>
<sequence length="452" mass="49060">MDWTENPMTLNRHMTVAVVSLLLTGALPAQAQPSGPTTHAEAPARLTPAERDTALAAITEAVQKSYVFPEKRAAVLERLSQSRKAGRYDVDSPLLLAERVTDDLKGSSGDLHLYLQHAPARYAAAKAPKGEGVDADAYRRNQALREHHGLTETRVLAGNIRYLKIAGFRWTRDETGAAYDDAMRFLKDGDALILDVRGNGGGAHAAVQYLVSHFLEEGTLLMTFHRGSEPPVQSRTLEHVPAGRLKGKPLYVLIDGSVGSAGEDFVYDVQQFKLGELIGARTSGAANNNWFTPIPPAFMLSVPEGRPVHSVSQTNWDGVGIAPDVEVPTAQALEVAHSRALKGLMATSAPTPAQRAEYTWAQVGIEARLHPVSIAPARLKSLAGRFGEMQATFRDGALWLVRDRRQDARLTPLTQDGLFAVEGSERLRVRLTGKALELSRLGEPTPVVLARS</sequence>
<dbReference type="OrthoDB" id="9758793at2"/>
<feature type="signal peptide" evidence="1">
    <location>
        <begin position="1"/>
        <end position="31"/>
    </location>
</feature>
<name>A0A3A8JT53_9BACT</name>
<dbReference type="SUPFAM" id="SSF52096">
    <property type="entry name" value="ClpP/crotonase"/>
    <property type="match status" value="1"/>
</dbReference>
<dbReference type="SMART" id="SM00245">
    <property type="entry name" value="TSPc"/>
    <property type="match status" value="1"/>
</dbReference>
<dbReference type="CDD" id="cd07563">
    <property type="entry name" value="Peptidase_S41_IRBP"/>
    <property type="match status" value="1"/>
</dbReference>
<dbReference type="GO" id="GO:0008236">
    <property type="term" value="F:serine-type peptidase activity"/>
    <property type="evidence" value="ECO:0007669"/>
    <property type="project" value="InterPro"/>
</dbReference>
<dbReference type="InterPro" id="IPR005151">
    <property type="entry name" value="Tail-specific_protease"/>
</dbReference>
<dbReference type="InterPro" id="IPR029045">
    <property type="entry name" value="ClpP/crotonase-like_dom_sf"/>
</dbReference>
<dbReference type="GO" id="GO:0006508">
    <property type="term" value="P:proteolysis"/>
    <property type="evidence" value="ECO:0007669"/>
    <property type="project" value="InterPro"/>
</dbReference>
<feature type="domain" description="Tail specific protease" evidence="2">
    <location>
        <begin position="137"/>
        <end position="328"/>
    </location>
</feature>